<comment type="caution">
    <text evidence="11">The sequence shown here is derived from an EMBL/GenBank/DDBJ whole genome shotgun (WGS) entry which is preliminary data.</text>
</comment>
<gene>
    <name evidence="11" type="ORF">E4M00_14095</name>
</gene>
<dbReference type="AlphaFoldDB" id="A0A4Y9QYR9"/>
<dbReference type="InterPro" id="IPR050415">
    <property type="entry name" value="MRET"/>
</dbReference>
<dbReference type="EMBL" id="SPQZ01000005">
    <property type="protein sequence ID" value="TFV96443.1"/>
    <property type="molecule type" value="Genomic_DNA"/>
</dbReference>
<organism evidence="11 12">
    <name type="scientific">Orlajensenia leifsoniae</name>
    <dbReference type="NCBI Taxonomy" id="2561933"/>
    <lineage>
        <taxon>Bacteria</taxon>
        <taxon>Bacillati</taxon>
        <taxon>Actinomycetota</taxon>
        <taxon>Actinomycetes</taxon>
        <taxon>Micrococcales</taxon>
        <taxon>Microbacteriaceae</taxon>
        <taxon>Orlajensenia</taxon>
    </lineage>
</organism>
<keyword evidence="12" id="KW-1185">Reference proteome</keyword>
<dbReference type="Pfam" id="PF00175">
    <property type="entry name" value="NAD_binding_1"/>
    <property type="match status" value="1"/>
</dbReference>
<evidence type="ECO:0000256" key="7">
    <source>
        <dbReference type="ARBA" id="ARBA00023004"/>
    </source>
</evidence>
<dbReference type="SUPFAM" id="SSF63380">
    <property type="entry name" value="Riboflavin synthase domain-like"/>
    <property type="match status" value="1"/>
</dbReference>
<keyword evidence="9" id="KW-0472">Membrane</keyword>
<dbReference type="InterPro" id="IPR017938">
    <property type="entry name" value="Riboflavin_synthase-like_b-brl"/>
</dbReference>
<feature type="transmembrane region" description="Helical" evidence="9">
    <location>
        <begin position="166"/>
        <end position="186"/>
    </location>
</feature>
<evidence type="ECO:0000256" key="2">
    <source>
        <dbReference type="ARBA" id="ARBA00022630"/>
    </source>
</evidence>
<dbReference type="Gene3D" id="2.40.30.10">
    <property type="entry name" value="Translation factors"/>
    <property type="match status" value="1"/>
</dbReference>
<dbReference type="PANTHER" id="PTHR47354:SF6">
    <property type="entry name" value="NADH OXIDOREDUCTASE HCR"/>
    <property type="match status" value="1"/>
</dbReference>
<feature type="transmembrane region" description="Helical" evidence="9">
    <location>
        <begin position="94"/>
        <end position="113"/>
    </location>
</feature>
<evidence type="ECO:0000256" key="3">
    <source>
        <dbReference type="ARBA" id="ARBA00022714"/>
    </source>
</evidence>
<keyword evidence="5" id="KW-0274">FAD</keyword>
<keyword evidence="9" id="KW-0812">Transmembrane</keyword>
<dbReference type="Proteomes" id="UP000298127">
    <property type="component" value="Unassembled WGS sequence"/>
</dbReference>
<keyword evidence="8" id="KW-0411">Iron-sulfur</keyword>
<feature type="transmembrane region" description="Helical" evidence="9">
    <location>
        <begin position="142"/>
        <end position="161"/>
    </location>
</feature>
<evidence type="ECO:0000256" key="8">
    <source>
        <dbReference type="ARBA" id="ARBA00023014"/>
    </source>
</evidence>
<dbReference type="PROSITE" id="PS51384">
    <property type="entry name" value="FAD_FR"/>
    <property type="match status" value="1"/>
</dbReference>
<keyword evidence="3" id="KW-0001">2Fe-2S</keyword>
<accession>A0A4Y9QYR9</accession>
<keyword evidence="6" id="KW-0560">Oxidoreductase</keyword>
<dbReference type="GO" id="GO:0051537">
    <property type="term" value="F:2 iron, 2 sulfur cluster binding"/>
    <property type="evidence" value="ECO:0007669"/>
    <property type="project" value="UniProtKB-KW"/>
</dbReference>
<dbReference type="SUPFAM" id="SSF52343">
    <property type="entry name" value="Ferredoxin reductase-like, C-terminal NADP-linked domain"/>
    <property type="match status" value="1"/>
</dbReference>
<protein>
    <submittedName>
        <fullName evidence="11">Oxidoreductase</fullName>
    </submittedName>
</protein>
<evidence type="ECO:0000256" key="6">
    <source>
        <dbReference type="ARBA" id="ARBA00023002"/>
    </source>
</evidence>
<dbReference type="InterPro" id="IPR039261">
    <property type="entry name" value="FNR_nucleotide-bd"/>
</dbReference>
<dbReference type="GO" id="GO:0046872">
    <property type="term" value="F:metal ion binding"/>
    <property type="evidence" value="ECO:0007669"/>
    <property type="project" value="UniProtKB-KW"/>
</dbReference>
<feature type="transmembrane region" description="Helical" evidence="9">
    <location>
        <begin position="45"/>
        <end position="64"/>
    </location>
</feature>
<sequence>MRRLLDSSLSRVSGYRLMTLSLGAIAVVAFILSATGLLFYTPTQLALSLLVAVGSVAASGWIAGRIVRSPAHLESSVITGLLLFFLFWPSEDPTQLGVLALTGVLATASKYVLAVRGRHIFNPAAVAAVIIAFTQLGSSVWWVANSYLLPIVLIGGFLVLWRTRRFAVAVVFVAVAGVLCTGRLMLEGTDAGAAAWTVLASFPVVFLAAFMLSEPLTLPPRRWQQLLVAGVVGVLFSIPLAVGPFAMTPELALIVGNAIAFAFGQRRAVRLRLVEARHPTPTIVEYVFAPERPVAFQAGQSLELAVPHRRADSRGTRRVFSISSPPDDAERITIAMRMPEKPSTFKRALSSLAPGSIVRATSVGGDFLLPQDDSEPVLLIAGGIGITPFASQLASDSAAGRRRDVVLVYAAGSSEIAYREVIAESAAAVVVVGASGSELPAGWSAHSGRVDHAMLDAAVPDWRTRRTFVSGSPRMVDSVRSALARQGGRSVTTDAFSGY</sequence>
<comment type="cofactor">
    <cofactor evidence="1">
        <name>FAD</name>
        <dbReference type="ChEBI" id="CHEBI:57692"/>
    </cofactor>
</comment>
<keyword evidence="4" id="KW-0479">Metal-binding</keyword>
<evidence type="ECO:0000256" key="5">
    <source>
        <dbReference type="ARBA" id="ARBA00022827"/>
    </source>
</evidence>
<dbReference type="RefSeq" id="WP_135121131.1">
    <property type="nucleotide sequence ID" value="NZ_SPQZ01000005.1"/>
</dbReference>
<evidence type="ECO:0000313" key="12">
    <source>
        <dbReference type="Proteomes" id="UP000298127"/>
    </source>
</evidence>
<proteinExistence type="predicted"/>
<feature type="transmembrane region" description="Helical" evidence="9">
    <location>
        <begin position="71"/>
        <end position="88"/>
    </location>
</feature>
<keyword evidence="2" id="KW-0285">Flavoprotein</keyword>
<feature type="domain" description="FAD-binding FR-type" evidence="10">
    <location>
        <begin position="266"/>
        <end position="370"/>
    </location>
</feature>
<dbReference type="CDD" id="cd00322">
    <property type="entry name" value="FNR_like"/>
    <property type="match status" value="1"/>
</dbReference>
<evidence type="ECO:0000256" key="4">
    <source>
        <dbReference type="ARBA" id="ARBA00022723"/>
    </source>
</evidence>
<keyword evidence="9" id="KW-1133">Transmembrane helix</keyword>
<dbReference type="Gene3D" id="3.40.50.80">
    <property type="entry name" value="Nucleotide-binding domain of ferredoxin-NADP reductase (FNR) module"/>
    <property type="match status" value="1"/>
</dbReference>
<keyword evidence="7" id="KW-0408">Iron</keyword>
<evidence type="ECO:0000256" key="9">
    <source>
        <dbReference type="SAM" id="Phobius"/>
    </source>
</evidence>
<dbReference type="InterPro" id="IPR001433">
    <property type="entry name" value="OxRdtase_FAD/NAD-bd"/>
</dbReference>
<evidence type="ECO:0000313" key="11">
    <source>
        <dbReference type="EMBL" id="TFV96443.1"/>
    </source>
</evidence>
<feature type="transmembrane region" description="Helical" evidence="9">
    <location>
        <begin position="225"/>
        <end position="245"/>
    </location>
</feature>
<name>A0A4Y9QYR9_9MICO</name>
<dbReference type="InterPro" id="IPR017927">
    <property type="entry name" value="FAD-bd_FR_type"/>
</dbReference>
<dbReference type="GO" id="GO:0016491">
    <property type="term" value="F:oxidoreductase activity"/>
    <property type="evidence" value="ECO:0007669"/>
    <property type="project" value="UniProtKB-KW"/>
</dbReference>
<feature type="transmembrane region" description="Helical" evidence="9">
    <location>
        <begin position="20"/>
        <end position="39"/>
    </location>
</feature>
<evidence type="ECO:0000259" key="10">
    <source>
        <dbReference type="PROSITE" id="PS51384"/>
    </source>
</evidence>
<dbReference type="PANTHER" id="PTHR47354">
    <property type="entry name" value="NADH OXIDOREDUCTASE HCR"/>
    <property type="match status" value="1"/>
</dbReference>
<feature type="transmembrane region" description="Helical" evidence="9">
    <location>
        <begin position="120"/>
        <end position="136"/>
    </location>
</feature>
<feature type="transmembrane region" description="Helical" evidence="9">
    <location>
        <begin position="192"/>
        <end position="213"/>
    </location>
</feature>
<evidence type="ECO:0000256" key="1">
    <source>
        <dbReference type="ARBA" id="ARBA00001974"/>
    </source>
</evidence>
<reference evidence="11 12" key="1">
    <citation type="journal article" date="2018" name="J. Microbiol.">
        <title>Leifsonia flava sp. nov., a novel actinobacterium isolated from the rhizosphere of Aquilegia viridiflora.</title>
        <authorList>
            <person name="Cai Y."/>
            <person name="Tao W.Z."/>
            <person name="Ma Y.J."/>
            <person name="Cheng J."/>
            <person name="Zhang M.Y."/>
            <person name="Zhang Y.X."/>
        </authorList>
    </citation>
    <scope>NUCLEOTIDE SEQUENCE [LARGE SCALE GENOMIC DNA]</scope>
    <source>
        <strain evidence="11 12">SYP-B2174</strain>
    </source>
</reference>